<reference evidence="4" key="1">
    <citation type="journal article" date="2019" name="Int. J. Syst. Evol. Microbiol.">
        <title>The Global Catalogue of Microorganisms (GCM) 10K type strain sequencing project: providing services to taxonomists for standard genome sequencing and annotation.</title>
        <authorList>
            <consortium name="The Broad Institute Genomics Platform"/>
            <consortium name="The Broad Institute Genome Sequencing Center for Infectious Disease"/>
            <person name="Wu L."/>
            <person name="Ma J."/>
        </authorList>
    </citation>
    <scope>NUCLEOTIDE SEQUENCE [LARGE SCALE GENOMIC DNA]</scope>
    <source>
        <strain evidence="4">CCUG 62981</strain>
    </source>
</reference>
<evidence type="ECO:0000259" key="2">
    <source>
        <dbReference type="PROSITE" id="PS51740"/>
    </source>
</evidence>
<organism evidence="3 4">
    <name type="scientific">Glycocaulis abyssi</name>
    <dbReference type="NCBI Taxonomy" id="1433403"/>
    <lineage>
        <taxon>Bacteria</taxon>
        <taxon>Pseudomonadati</taxon>
        <taxon>Pseudomonadota</taxon>
        <taxon>Alphaproteobacteria</taxon>
        <taxon>Maricaulales</taxon>
        <taxon>Maricaulaceae</taxon>
        <taxon>Glycocaulis</taxon>
    </lineage>
</organism>
<dbReference type="Proteomes" id="UP001596024">
    <property type="component" value="Unassembled WGS sequence"/>
</dbReference>
<dbReference type="InterPro" id="IPR037914">
    <property type="entry name" value="SpoVT-AbrB_sf"/>
</dbReference>
<comment type="caution">
    <text evidence="3">The sequence shown here is derived from an EMBL/GenBank/DDBJ whole genome shotgun (WGS) entry which is preliminary data.</text>
</comment>
<evidence type="ECO:0000313" key="3">
    <source>
        <dbReference type="EMBL" id="MFC4724146.1"/>
    </source>
</evidence>
<keyword evidence="1 3" id="KW-0238">DNA-binding</keyword>
<dbReference type="SMART" id="SM00966">
    <property type="entry name" value="SpoVT_AbrB"/>
    <property type="match status" value="1"/>
</dbReference>
<dbReference type="PROSITE" id="PS51740">
    <property type="entry name" value="SPOVT_ABRB"/>
    <property type="match status" value="1"/>
</dbReference>
<dbReference type="GO" id="GO:0003677">
    <property type="term" value="F:DNA binding"/>
    <property type="evidence" value="ECO:0007669"/>
    <property type="project" value="UniProtKB-KW"/>
</dbReference>
<dbReference type="InterPro" id="IPR007159">
    <property type="entry name" value="SpoVT-AbrB_dom"/>
</dbReference>
<gene>
    <name evidence="3" type="ORF">ACFPB0_02465</name>
</gene>
<name>A0ABV9N8H5_9PROT</name>
<dbReference type="NCBIfam" id="TIGR01439">
    <property type="entry name" value="lp_hng_hel_AbrB"/>
    <property type="match status" value="1"/>
</dbReference>
<sequence length="148" mass="15920">MVHQTVQDLRASVAHLPTKSARIRALAKQGLKRADIARALDIRYQHVRNVLVADEEKAGAVPTQPGSVTVSVDSAGRVLIPAAFREWFGLQEGSKLVLNAGADGLELLPPSRAADKARALLRPFLEPGLSLSDELIADRRAEAAREDG</sequence>
<dbReference type="RefSeq" id="WP_371394826.1">
    <property type="nucleotide sequence ID" value="NZ_CP163421.1"/>
</dbReference>
<evidence type="ECO:0000256" key="1">
    <source>
        <dbReference type="PROSITE-ProRule" id="PRU01076"/>
    </source>
</evidence>
<dbReference type="InterPro" id="IPR035642">
    <property type="entry name" value="MraZ_N"/>
</dbReference>
<feature type="domain" description="SpoVT-AbrB" evidence="2">
    <location>
        <begin position="67"/>
        <end position="112"/>
    </location>
</feature>
<accession>A0ABV9N8H5</accession>
<dbReference type="SUPFAM" id="SSF89447">
    <property type="entry name" value="AbrB/MazE/MraZ-like"/>
    <property type="match status" value="1"/>
</dbReference>
<dbReference type="CDD" id="cd16320">
    <property type="entry name" value="MraZ_N"/>
    <property type="match status" value="1"/>
</dbReference>
<dbReference type="EMBL" id="JBHSGQ010000001">
    <property type="protein sequence ID" value="MFC4724146.1"/>
    <property type="molecule type" value="Genomic_DNA"/>
</dbReference>
<protein>
    <submittedName>
        <fullName evidence="3">AbrB/MazE/SpoVT family DNA-binding domain-containing protein</fullName>
    </submittedName>
</protein>
<proteinExistence type="predicted"/>
<keyword evidence="4" id="KW-1185">Reference proteome</keyword>
<evidence type="ECO:0000313" key="4">
    <source>
        <dbReference type="Proteomes" id="UP001596024"/>
    </source>
</evidence>